<proteinExistence type="predicted"/>
<dbReference type="SUPFAM" id="SSF53474">
    <property type="entry name" value="alpha/beta-Hydrolases"/>
    <property type="match status" value="1"/>
</dbReference>
<dbReference type="PANTHER" id="PTHR48081">
    <property type="entry name" value="AB HYDROLASE SUPERFAMILY PROTEIN C4A8.06C"/>
    <property type="match status" value="1"/>
</dbReference>
<dbReference type="PANTHER" id="PTHR48081:SF6">
    <property type="entry name" value="PEPTIDASE S9 PROLYL OLIGOPEPTIDASE CATALYTIC DOMAIN-CONTAINING PROTEIN"/>
    <property type="match status" value="1"/>
</dbReference>
<dbReference type="InterPro" id="IPR050300">
    <property type="entry name" value="GDXG_lipolytic_enzyme"/>
</dbReference>
<keyword evidence="1 4" id="KW-0378">Hydrolase</keyword>
<feature type="signal peptide" evidence="2">
    <location>
        <begin position="1"/>
        <end position="23"/>
    </location>
</feature>
<evidence type="ECO:0000256" key="2">
    <source>
        <dbReference type="SAM" id="SignalP"/>
    </source>
</evidence>
<dbReference type="Gene3D" id="3.40.50.1820">
    <property type="entry name" value="alpha/beta hydrolase"/>
    <property type="match status" value="1"/>
</dbReference>
<dbReference type="InterPro" id="IPR049492">
    <property type="entry name" value="BD-FAE-like_dom"/>
</dbReference>
<name>A0ABZ0TKW7_9SPHI</name>
<keyword evidence="2" id="KW-0732">Signal</keyword>
<reference evidence="4 5" key="1">
    <citation type="submission" date="2023-11" db="EMBL/GenBank/DDBJ databases">
        <title>Analysis of the Genomes of Mucilaginibacter gossypii cycad 4 and M. sabulilitoris SNA2: microbes with the potential for plant growth promotion.</title>
        <authorList>
            <person name="Hirsch A.M."/>
            <person name="Humm E."/>
            <person name="Rubbi M."/>
            <person name="Del Vecchio G."/>
            <person name="Ha S.M."/>
            <person name="Pellegrini M."/>
            <person name="Gunsalus R.P."/>
        </authorList>
    </citation>
    <scope>NUCLEOTIDE SEQUENCE [LARGE SCALE GENOMIC DNA]</scope>
    <source>
        <strain evidence="4 5">SNA2</strain>
    </source>
</reference>
<evidence type="ECO:0000259" key="3">
    <source>
        <dbReference type="Pfam" id="PF20434"/>
    </source>
</evidence>
<evidence type="ECO:0000313" key="4">
    <source>
        <dbReference type="EMBL" id="WPU92823.1"/>
    </source>
</evidence>
<dbReference type="Pfam" id="PF20434">
    <property type="entry name" value="BD-FAE"/>
    <property type="match status" value="1"/>
</dbReference>
<keyword evidence="5" id="KW-1185">Reference proteome</keyword>
<evidence type="ECO:0000313" key="5">
    <source>
        <dbReference type="Proteomes" id="UP001324380"/>
    </source>
</evidence>
<dbReference type="Proteomes" id="UP001324380">
    <property type="component" value="Chromosome"/>
</dbReference>
<sequence>MMKHLLFKLTVLALMIFSASTQAQTFMEIWPHGHIPNSKNLRLTDSVANERIYRVMLPGVYAFFPGKQENKGAAVVICPGGGYERLAYIISGLQLAKWFNTMGVSAFVLNYRLPNSPDLQQREIGPLMDAQRAIRYIRINAAKWGVDPDKIGIMGTSSGGHLAATTITQTTDVSAIKDSLDRVSFSPDFAILVSPVIDLSTSYAHAGSVKNLLGPNPTEVLKRHFSAQLNVSRSTPPCFIADAVNDKAVNPMNSLMFYQALLQNNVPVSFHAFPQGAHAIALRNNPGSTELWTKLCEMWLIEMKIIPEKLPTK</sequence>
<gene>
    <name evidence="4" type="ORF">SNE25_26210</name>
</gene>
<feature type="chain" id="PRO_5047038757" evidence="2">
    <location>
        <begin position="24"/>
        <end position="313"/>
    </location>
</feature>
<feature type="domain" description="BD-FAE-like" evidence="3">
    <location>
        <begin position="64"/>
        <end position="261"/>
    </location>
</feature>
<evidence type="ECO:0000256" key="1">
    <source>
        <dbReference type="ARBA" id="ARBA00022801"/>
    </source>
</evidence>
<dbReference type="RefSeq" id="WP_321561983.1">
    <property type="nucleotide sequence ID" value="NZ_CP139558.1"/>
</dbReference>
<protein>
    <submittedName>
        <fullName evidence="4">Alpha/beta hydrolase</fullName>
    </submittedName>
</protein>
<organism evidence="4 5">
    <name type="scientific">Mucilaginibacter sabulilitoris</name>
    <dbReference type="NCBI Taxonomy" id="1173583"/>
    <lineage>
        <taxon>Bacteria</taxon>
        <taxon>Pseudomonadati</taxon>
        <taxon>Bacteroidota</taxon>
        <taxon>Sphingobacteriia</taxon>
        <taxon>Sphingobacteriales</taxon>
        <taxon>Sphingobacteriaceae</taxon>
        <taxon>Mucilaginibacter</taxon>
    </lineage>
</organism>
<dbReference type="InterPro" id="IPR029058">
    <property type="entry name" value="AB_hydrolase_fold"/>
</dbReference>
<dbReference type="GO" id="GO:0016787">
    <property type="term" value="F:hydrolase activity"/>
    <property type="evidence" value="ECO:0007669"/>
    <property type="project" value="UniProtKB-KW"/>
</dbReference>
<dbReference type="EMBL" id="CP139558">
    <property type="protein sequence ID" value="WPU92823.1"/>
    <property type="molecule type" value="Genomic_DNA"/>
</dbReference>
<accession>A0ABZ0TKW7</accession>